<dbReference type="PANTHER" id="PTHR30157:SF0">
    <property type="entry name" value="NADPH-DEPENDENT FERRIC-CHELATE REDUCTASE"/>
    <property type="match status" value="1"/>
</dbReference>
<dbReference type="PANTHER" id="PTHR30157">
    <property type="entry name" value="FERRIC REDUCTASE, NADPH-DEPENDENT"/>
    <property type="match status" value="1"/>
</dbReference>
<reference evidence="3 4" key="1">
    <citation type="submission" date="2021-08" db="EMBL/GenBank/DDBJ databases">
        <title>Devosia salina sp. nov., isolated from the South China Sea sediment.</title>
        <authorList>
            <person name="Zhou Z."/>
        </authorList>
    </citation>
    <scope>NUCLEOTIDE SEQUENCE [LARGE SCALE GENOMIC DNA]</scope>
    <source>
        <strain evidence="3 4">SCS-3</strain>
    </source>
</reference>
<dbReference type="InterPro" id="IPR039374">
    <property type="entry name" value="SIP_fam"/>
</dbReference>
<gene>
    <name evidence="3" type="ORF">K1X15_07065</name>
</gene>
<dbReference type="EMBL" id="CP080590">
    <property type="protein sequence ID" value="QYO78304.1"/>
    <property type="molecule type" value="Genomic_DNA"/>
</dbReference>
<dbReference type="Gene3D" id="2.40.30.10">
    <property type="entry name" value="Translation factors"/>
    <property type="match status" value="1"/>
</dbReference>
<dbReference type="InterPro" id="IPR013113">
    <property type="entry name" value="SIP_FAD-bd"/>
</dbReference>
<feature type="domain" description="FAD-binding FR-type" evidence="2">
    <location>
        <begin position="3"/>
        <end position="130"/>
    </location>
</feature>
<proteinExistence type="inferred from homology"/>
<dbReference type="InterPro" id="IPR017927">
    <property type="entry name" value="FAD-bd_FR_type"/>
</dbReference>
<dbReference type="InterPro" id="IPR017938">
    <property type="entry name" value="Riboflavin_synthase-like_b-brl"/>
</dbReference>
<evidence type="ECO:0000313" key="4">
    <source>
        <dbReference type="Proteomes" id="UP000825799"/>
    </source>
</evidence>
<dbReference type="RefSeq" id="WP_220306783.1">
    <property type="nucleotide sequence ID" value="NZ_CP080590.1"/>
</dbReference>
<dbReference type="CDD" id="cd06193">
    <property type="entry name" value="siderophore_interacting"/>
    <property type="match status" value="1"/>
</dbReference>
<dbReference type="Pfam" id="PF08021">
    <property type="entry name" value="FAD_binding_9"/>
    <property type="match status" value="1"/>
</dbReference>
<dbReference type="Gene3D" id="3.40.50.80">
    <property type="entry name" value="Nucleotide-binding domain of ferredoxin-NADP reductase (FNR) module"/>
    <property type="match status" value="1"/>
</dbReference>
<dbReference type="SUPFAM" id="SSF63380">
    <property type="entry name" value="Riboflavin synthase domain-like"/>
    <property type="match status" value="1"/>
</dbReference>
<dbReference type="InterPro" id="IPR039261">
    <property type="entry name" value="FNR_nucleotide-bd"/>
</dbReference>
<name>A0ABX8WJX0_9HYPH</name>
<dbReference type="InterPro" id="IPR007037">
    <property type="entry name" value="SIP_rossman_dom"/>
</dbReference>
<evidence type="ECO:0000259" key="2">
    <source>
        <dbReference type="PROSITE" id="PS51384"/>
    </source>
</evidence>
<protein>
    <submittedName>
        <fullName evidence="3">Siderophore-interacting protein</fullName>
    </submittedName>
</protein>
<dbReference type="PROSITE" id="PS51384">
    <property type="entry name" value="FAD_FR"/>
    <property type="match status" value="1"/>
</dbReference>
<comment type="similarity">
    <text evidence="1">Belongs to the SIP oxidoreductase family.</text>
</comment>
<accession>A0ABX8WJX0</accession>
<dbReference type="Proteomes" id="UP000825799">
    <property type="component" value="Chromosome"/>
</dbReference>
<evidence type="ECO:0000313" key="3">
    <source>
        <dbReference type="EMBL" id="QYO78304.1"/>
    </source>
</evidence>
<sequence length="296" mass="32700">MNKSFYEATVLSSRYLTPGMLRLTFGGEGLKGFPGTGRPDEYVRLFFPNETTGRLHLPHIDEQGRWTYPDGGQGAIRCSTYTIRNIRQDIGELDIDYVVHEGGLASDWAKGAKRGDVVTLNCPHGLYDPPADTAWQLLLCDATGLPALSRILENTPQDLQSRVFVEIAQASHRQSLPPHPNATVTWLDGSGNGVAASQLGAVMHAVPIPATPGYIWVAGEQKVVRAIRKYVRHQLKMPAERYQLVGYWIDGGEAWDARWDAVPAEVKTAIEAGWSSGRDPELVRDEYDATLEKFGL</sequence>
<keyword evidence="4" id="KW-1185">Reference proteome</keyword>
<evidence type="ECO:0000256" key="1">
    <source>
        <dbReference type="ARBA" id="ARBA00035644"/>
    </source>
</evidence>
<dbReference type="Pfam" id="PF04954">
    <property type="entry name" value="SIP"/>
    <property type="match status" value="1"/>
</dbReference>
<organism evidence="3 4">
    <name type="scientific">Devosia salina</name>
    <dbReference type="NCBI Taxonomy" id="2860336"/>
    <lineage>
        <taxon>Bacteria</taxon>
        <taxon>Pseudomonadati</taxon>
        <taxon>Pseudomonadota</taxon>
        <taxon>Alphaproteobacteria</taxon>
        <taxon>Hyphomicrobiales</taxon>
        <taxon>Devosiaceae</taxon>
        <taxon>Devosia</taxon>
    </lineage>
</organism>